<evidence type="ECO:0000259" key="3">
    <source>
        <dbReference type="SMART" id="SM00062"/>
    </source>
</evidence>
<evidence type="ECO:0000313" key="7">
    <source>
        <dbReference type="Proteomes" id="UP000636010"/>
    </source>
</evidence>
<reference evidence="7" key="3">
    <citation type="journal article" date="2019" name="Int. J. Syst. Evol. Microbiol.">
        <title>The Global Catalogue of Microorganisms (GCM) 10K type strain sequencing project: providing services to taxonomists for standard genome sequencing and annotation.</title>
        <authorList>
            <consortium name="The Broad Institute Genomics Platform"/>
            <consortium name="The Broad Institute Genome Sequencing Center for Infectious Disease"/>
            <person name="Wu L."/>
            <person name="Ma J."/>
        </authorList>
    </citation>
    <scope>NUCLEOTIDE SEQUENCE [LARGE SCALE GENOMIC DNA]</scope>
    <source>
        <strain evidence="7">CGMCC 1.10832</strain>
    </source>
</reference>
<evidence type="ECO:0000256" key="1">
    <source>
        <dbReference type="ARBA" id="ARBA00022729"/>
    </source>
</evidence>
<organism evidence="5 6">
    <name type="scientific">Marivirga lumbricoides</name>
    <dbReference type="NCBI Taxonomy" id="1046115"/>
    <lineage>
        <taxon>Bacteria</taxon>
        <taxon>Pseudomonadati</taxon>
        <taxon>Bacteroidota</taxon>
        <taxon>Cytophagia</taxon>
        <taxon>Cytophagales</taxon>
        <taxon>Marivirgaceae</taxon>
        <taxon>Marivirga</taxon>
    </lineage>
</organism>
<reference evidence="4" key="4">
    <citation type="submission" date="2024-05" db="EMBL/GenBank/DDBJ databases">
        <authorList>
            <person name="Sun Q."/>
            <person name="Zhou Y."/>
        </authorList>
    </citation>
    <scope>NUCLEOTIDE SEQUENCE</scope>
    <source>
        <strain evidence="4">CGMCC 1.10832</strain>
    </source>
</reference>
<reference evidence="4" key="1">
    <citation type="journal article" date="2014" name="Int. J. Syst. Evol. Microbiol.">
        <title>Complete genome of a new Firmicutes species belonging to the dominant human colonic microbiota ('Ruminococcus bicirculans') reveals two chromosomes and a selective capacity to utilize plant glucans.</title>
        <authorList>
            <consortium name="NISC Comparative Sequencing Program"/>
            <person name="Wegmann U."/>
            <person name="Louis P."/>
            <person name="Goesmann A."/>
            <person name="Henrissat B."/>
            <person name="Duncan S.H."/>
            <person name="Flint H.J."/>
        </authorList>
    </citation>
    <scope>NUCLEOTIDE SEQUENCE</scope>
    <source>
        <strain evidence="4">CGMCC 1.10832</strain>
    </source>
</reference>
<feature type="domain" description="Solute-binding protein family 3/N-terminal" evidence="3">
    <location>
        <begin position="43"/>
        <end position="278"/>
    </location>
</feature>
<reference evidence="5 6" key="2">
    <citation type="submission" date="2018-03" db="EMBL/GenBank/DDBJ databases">
        <title>Cross-interface Injection: A General Nanoliter Liquid Handling Method Applied to Single Cells Genome Amplification Automated Nanoliter Liquid Handling Applied to Single Cell Multiple Displacement Amplification.</title>
        <authorList>
            <person name="Yun J."/>
            <person name="Xu P."/>
            <person name="Xu J."/>
            <person name="Dai X."/>
            <person name="Wang Y."/>
            <person name="Zheng X."/>
            <person name="Cao C."/>
            <person name="Yi Q."/>
            <person name="Zhu Y."/>
            <person name="Wang L."/>
            <person name="Dong Z."/>
            <person name="Huang Y."/>
            <person name="Huang L."/>
            <person name="Du W."/>
        </authorList>
    </citation>
    <scope>NUCLEOTIDE SEQUENCE [LARGE SCALE GENOMIC DNA]</scope>
    <source>
        <strain evidence="5 6">Z-D1-2</strain>
    </source>
</reference>
<comment type="caution">
    <text evidence="5">The sequence shown here is derived from an EMBL/GenBank/DDBJ whole genome shotgun (WGS) entry which is preliminary data.</text>
</comment>
<keyword evidence="5" id="KW-0723">Serine/threonine-protein kinase</keyword>
<dbReference type="InterPro" id="IPR001638">
    <property type="entry name" value="Solute-binding_3/MltF_N"/>
</dbReference>
<keyword evidence="7" id="KW-1185">Reference proteome</keyword>
<dbReference type="PANTHER" id="PTHR35936">
    <property type="entry name" value="MEMBRANE-BOUND LYTIC MUREIN TRANSGLYCOSYLASE F"/>
    <property type="match status" value="1"/>
</dbReference>
<dbReference type="AlphaFoldDB" id="A0A2T4DSA0"/>
<accession>A0A2T4DSA0</accession>
<dbReference type="Proteomes" id="UP000636010">
    <property type="component" value="Unassembled WGS sequence"/>
</dbReference>
<dbReference type="Proteomes" id="UP000240608">
    <property type="component" value="Unassembled WGS sequence"/>
</dbReference>
<sequence length="290" mass="32197">MKKILKCAFVNLLIAMVGGFTSVYAQATGDSFATALKNKSANLVYIYSEAPGFAAEKGGKVEGVTVDVMRDFEAFLLDKYGITVQSTINKQHANNFTTYLSAVKRSSGGVFGLSNTTITEARKRAYTFSPSYISNIAMLLTHKDVPTLGSLQQIAEAFKGKTAITIKETTNEDEILKIKAKYMPALKIEYVNYFDEAMVKISNSTDYFTNVDFTYYLNALNTKKPVKRHPVGDNATEEFGIIMPKNSDWVEPFNEFLNEDYQTGSNYRKIIATHLGPNALQLLDAITLSK</sequence>
<evidence type="ECO:0000313" key="5">
    <source>
        <dbReference type="EMBL" id="PTB96721.1"/>
    </source>
</evidence>
<keyword evidence="5" id="KW-0808">Transferase</keyword>
<feature type="signal peptide" evidence="2">
    <location>
        <begin position="1"/>
        <end position="27"/>
    </location>
</feature>
<evidence type="ECO:0000313" key="4">
    <source>
        <dbReference type="EMBL" id="GGC51201.1"/>
    </source>
</evidence>
<dbReference type="SUPFAM" id="SSF53850">
    <property type="entry name" value="Periplasmic binding protein-like II"/>
    <property type="match status" value="1"/>
</dbReference>
<dbReference type="RefSeq" id="WP_188467218.1">
    <property type="nucleotide sequence ID" value="NZ_BAABHU010000015.1"/>
</dbReference>
<proteinExistence type="predicted"/>
<dbReference type="Pfam" id="PF00497">
    <property type="entry name" value="SBP_bac_3"/>
    <property type="match status" value="1"/>
</dbReference>
<protein>
    <submittedName>
        <fullName evidence="5">Serine/threonine protein kinase</fullName>
    </submittedName>
</protein>
<keyword evidence="1 2" id="KW-0732">Signal</keyword>
<dbReference type="SMART" id="SM00062">
    <property type="entry name" value="PBPb"/>
    <property type="match status" value="1"/>
</dbReference>
<gene>
    <name evidence="5" type="ORF">C9994_06035</name>
    <name evidence="4" type="ORF">GCM10011506_41180</name>
</gene>
<dbReference type="EMBL" id="PYVU01000038">
    <property type="protein sequence ID" value="PTB96721.1"/>
    <property type="molecule type" value="Genomic_DNA"/>
</dbReference>
<evidence type="ECO:0000313" key="6">
    <source>
        <dbReference type="Proteomes" id="UP000240608"/>
    </source>
</evidence>
<dbReference type="PANTHER" id="PTHR35936:SF17">
    <property type="entry name" value="ARGININE-BINDING EXTRACELLULAR PROTEIN ARTP"/>
    <property type="match status" value="1"/>
</dbReference>
<keyword evidence="5" id="KW-0418">Kinase</keyword>
<dbReference type="EMBL" id="BMEC01000015">
    <property type="protein sequence ID" value="GGC51201.1"/>
    <property type="molecule type" value="Genomic_DNA"/>
</dbReference>
<dbReference type="GO" id="GO:0004674">
    <property type="term" value="F:protein serine/threonine kinase activity"/>
    <property type="evidence" value="ECO:0007669"/>
    <property type="project" value="UniProtKB-KW"/>
</dbReference>
<dbReference type="Gene3D" id="3.40.190.10">
    <property type="entry name" value="Periplasmic binding protein-like II"/>
    <property type="match status" value="2"/>
</dbReference>
<evidence type="ECO:0000256" key="2">
    <source>
        <dbReference type="SAM" id="SignalP"/>
    </source>
</evidence>
<name>A0A2T4DSA0_9BACT</name>
<feature type="chain" id="PRO_5015394350" evidence="2">
    <location>
        <begin position="28"/>
        <end position="290"/>
    </location>
</feature>